<organism evidence="6 7">
    <name type="scientific">Paracoccus tibetensis</name>
    <dbReference type="NCBI Taxonomy" id="336292"/>
    <lineage>
        <taxon>Bacteria</taxon>
        <taxon>Pseudomonadati</taxon>
        <taxon>Pseudomonadota</taxon>
        <taxon>Alphaproteobacteria</taxon>
        <taxon>Rhodobacterales</taxon>
        <taxon>Paracoccaceae</taxon>
        <taxon>Paracoccus</taxon>
    </lineage>
</organism>
<dbReference type="EMBL" id="FMVT01000004">
    <property type="protein sequence ID" value="SCY41502.1"/>
    <property type="molecule type" value="Genomic_DNA"/>
</dbReference>
<evidence type="ECO:0000256" key="1">
    <source>
        <dbReference type="ARBA" id="ARBA00022723"/>
    </source>
</evidence>
<evidence type="ECO:0000313" key="6">
    <source>
        <dbReference type="EMBL" id="SCY41502.1"/>
    </source>
</evidence>
<gene>
    <name evidence="6" type="ORF">SAMN05660710_01518</name>
</gene>
<dbReference type="GO" id="GO:0046872">
    <property type="term" value="F:metal ion binding"/>
    <property type="evidence" value="ECO:0007669"/>
    <property type="project" value="UniProtKB-KW"/>
</dbReference>
<dbReference type="OrthoDB" id="651281at2"/>
<dbReference type="SUPFAM" id="SSF56300">
    <property type="entry name" value="Metallo-dependent phosphatases"/>
    <property type="match status" value="1"/>
</dbReference>
<evidence type="ECO:0000256" key="2">
    <source>
        <dbReference type="ARBA" id="ARBA00022801"/>
    </source>
</evidence>
<dbReference type="PANTHER" id="PTHR42988">
    <property type="entry name" value="PHOSPHOHYDROLASE"/>
    <property type="match status" value="1"/>
</dbReference>
<evidence type="ECO:0000256" key="4">
    <source>
        <dbReference type="ARBA" id="ARBA00025742"/>
    </source>
</evidence>
<evidence type="ECO:0000313" key="7">
    <source>
        <dbReference type="Proteomes" id="UP000199502"/>
    </source>
</evidence>
<proteinExistence type="inferred from homology"/>
<evidence type="ECO:0000259" key="5">
    <source>
        <dbReference type="Pfam" id="PF00149"/>
    </source>
</evidence>
<evidence type="ECO:0000256" key="3">
    <source>
        <dbReference type="ARBA" id="ARBA00023004"/>
    </source>
</evidence>
<dbReference type="InterPro" id="IPR004843">
    <property type="entry name" value="Calcineurin-like_PHP"/>
</dbReference>
<dbReference type="STRING" id="336292.SAMN05660710_01518"/>
<keyword evidence="3" id="KW-0408">Iron</keyword>
<dbReference type="AlphaFoldDB" id="A0A1G5FQ58"/>
<sequence>MTRILHLTDLHFGFHREALVEPLLARLEALAPDLVVVTGDLTHRALPGQLAQGRAFLDRIKAPTIVMPGNHDLPVLNPLARLFWPFAAWRQRISPVLRPEARAGQTRVMAVNSADPYAWQRGKIRTGEIARLERGLDPLGTNIVALHHPLQQLPRVDKRPARRAHEALGRLEAAGVHVILSGHLHRWAADELLETGLYPRLLQIQTGTALCARLSDVQNEFALLSIDRTELELQRHTAPMEAAAWQEPEIARYSRATGVWRRV</sequence>
<keyword evidence="2" id="KW-0378">Hydrolase</keyword>
<dbReference type="RefSeq" id="WP_090741904.1">
    <property type="nucleotide sequence ID" value="NZ_FMVT01000004.1"/>
</dbReference>
<protein>
    <submittedName>
        <fullName evidence="6">3',5'-cyclic AMP phosphodiesterase CpdA</fullName>
    </submittedName>
</protein>
<keyword evidence="7" id="KW-1185">Reference proteome</keyword>
<dbReference type="InterPro" id="IPR029052">
    <property type="entry name" value="Metallo-depent_PP-like"/>
</dbReference>
<dbReference type="GO" id="GO:0016787">
    <property type="term" value="F:hydrolase activity"/>
    <property type="evidence" value="ECO:0007669"/>
    <property type="project" value="UniProtKB-KW"/>
</dbReference>
<feature type="domain" description="Calcineurin-like phosphoesterase" evidence="5">
    <location>
        <begin position="3"/>
        <end position="186"/>
    </location>
</feature>
<dbReference type="Proteomes" id="UP000199502">
    <property type="component" value="Unassembled WGS sequence"/>
</dbReference>
<name>A0A1G5FQ58_9RHOB</name>
<keyword evidence="1" id="KW-0479">Metal-binding</keyword>
<dbReference type="PANTHER" id="PTHR42988:SF2">
    <property type="entry name" value="CYCLIC NUCLEOTIDE PHOSPHODIESTERASE CBUA0032-RELATED"/>
    <property type="match status" value="1"/>
</dbReference>
<dbReference type="Pfam" id="PF00149">
    <property type="entry name" value="Metallophos"/>
    <property type="match status" value="1"/>
</dbReference>
<accession>A0A1G5FQ58</accession>
<dbReference type="InterPro" id="IPR050884">
    <property type="entry name" value="CNP_phosphodiesterase-III"/>
</dbReference>
<comment type="similarity">
    <text evidence="4">Belongs to the cyclic nucleotide phosphodiesterase class-III family.</text>
</comment>
<dbReference type="Gene3D" id="3.60.21.10">
    <property type="match status" value="1"/>
</dbReference>
<reference evidence="6 7" key="1">
    <citation type="submission" date="2016-10" db="EMBL/GenBank/DDBJ databases">
        <authorList>
            <person name="de Groot N.N."/>
        </authorList>
    </citation>
    <scope>NUCLEOTIDE SEQUENCE [LARGE SCALE GENOMIC DNA]</scope>
    <source>
        <strain evidence="6 7">CGMCC 1.8925</strain>
    </source>
</reference>